<feature type="transmembrane region" description="Helical" evidence="1">
    <location>
        <begin position="74"/>
        <end position="93"/>
    </location>
</feature>
<name>A0A1Q2M7M4_9GAMM</name>
<keyword evidence="1" id="KW-0472">Membrane</keyword>
<dbReference type="AlphaFoldDB" id="A0A1Q2M7M4"/>
<organism evidence="2 3">
    <name type="scientific">Microbulbifer agarilyticus</name>
    <dbReference type="NCBI Taxonomy" id="260552"/>
    <lineage>
        <taxon>Bacteria</taxon>
        <taxon>Pseudomonadati</taxon>
        <taxon>Pseudomonadota</taxon>
        <taxon>Gammaproteobacteria</taxon>
        <taxon>Cellvibrionales</taxon>
        <taxon>Microbulbiferaceae</taxon>
        <taxon>Microbulbifer</taxon>
    </lineage>
</organism>
<evidence type="ECO:0000313" key="3">
    <source>
        <dbReference type="Proteomes" id="UP000188219"/>
    </source>
</evidence>
<gene>
    <name evidence="2" type="ORF">Mag101_14650</name>
</gene>
<evidence type="ECO:0000313" key="2">
    <source>
        <dbReference type="EMBL" id="AQQ68733.1"/>
    </source>
</evidence>
<keyword evidence="3" id="KW-1185">Reference proteome</keyword>
<keyword evidence="1" id="KW-1133">Transmembrane helix</keyword>
<evidence type="ECO:0008006" key="4">
    <source>
        <dbReference type="Google" id="ProtNLM"/>
    </source>
</evidence>
<dbReference type="Proteomes" id="UP000188219">
    <property type="component" value="Chromosome"/>
</dbReference>
<dbReference type="KEGG" id="maga:Mag101_14650"/>
<feature type="transmembrane region" description="Helical" evidence="1">
    <location>
        <begin position="24"/>
        <end position="42"/>
    </location>
</feature>
<evidence type="ECO:0000256" key="1">
    <source>
        <dbReference type="SAM" id="Phobius"/>
    </source>
</evidence>
<dbReference type="STRING" id="260552.Mag101_14650"/>
<keyword evidence="1" id="KW-0812">Transmembrane</keyword>
<reference evidence="2" key="1">
    <citation type="submission" date="2017-02" db="EMBL/GenBank/DDBJ databases">
        <title>Genome of Microbulbifer agarilyticus GP101.</title>
        <authorList>
            <person name="Jung J."/>
            <person name="Bae S.S."/>
            <person name="Baek K."/>
        </authorList>
    </citation>
    <scope>NUCLEOTIDE SEQUENCE [LARGE SCALE GENOMIC DNA]</scope>
    <source>
        <strain evidence="2">GP101</strain>
    </source>
</reference>
<feature type="transmembrane region" description="Helical" evidence="1">
    <location>
        <begin position="49"/>
        <end position="68"/>
    </location>
</feature>
<accession>A0A1Q2M7M4</accession>
<proteinExistence type="predicted"/>
<sequence>MLLICLYAGLRPNPIPQLFRNFDLVLHFAACAGVAYVTVFAFRPPLRHWIIAALFIAAIFIEMAQGALLSRRAASTADFFAGIAGIPIGWWLAREVRRRLRRWCKQKSWQVPRTRNHW</sequence>
<dbReference type="EMBL" id="CP019650">
    <property type="protein sequence ID" value="AQQ68733.1"/>
    <property type="molecule type" value="Genomic_DNA"/>
</dbReference>
<protein>
    <recommendedName>
        <fullName evidence="4">VanZ-like domain-containing protein</fullName>
    </recommendedName>
</protein>